<dbReference type="InterPro" id="IPR025660">
    <property type="entry name" value="Pept_his_AS"/>
</dbReference>
<dbReference type="InterPro" id="IPR039417">
    <property type="entry name" value="Peptidase_C1A_papain-like"/>
</dbReference>
<reference evidence="4" key="1">
    <citation type="submission" date="2018-11" db="EMBL/GenBank/DDBJ databases">
        <authorList>
            <person name="Alioto T."/>
            <person name="Alioto T."/>
        </authorList>
    </citation>
    <scope>NUCLEOTIDE SEQUENCE</scope>
</reference>
<dbReference type="AlphaFoldDB" id="A0A8B6HJF2"/>
<dbReference type="InterPro" id="IPR038765">
    <property type="entry name" value="Papain-like_cys_pep_sf"/>
</dbReference>
<dbReference type="OrthoDB" id="10253408at2759"/>
<evidence type="ECO:0000259" key="3">
    <source>
        <dbReference type="SMART" id="SM00645"/>
    </source>
</evidence>
<dbReference type="Pfam" id="PF00112">
    <property type="entry name" value="Peptidase_C1"/>
    <property type="match status" value="1"/>
</dbReference>
<dbReference type="Gene3D" id="3.90.70.10">
    <property type="entry name" value="Cysteine proteinases"/>
    <property type="match status" value="1"/>
</dbReference>
<comment type="caution">
    <text evidence="4">The sequence shown here is derived from an EMBL/GenBank/DDBJ whole genome shotgun (WGS) entry which is preliminary data.</text>
</comment>
<evidence type="ECO:0000256" key="1">
    <source>
        <dbReference type="ARBA" id="ARBA00008455"/>
    </source>
</evidence>
<name>A0A8B6HJF2_MYTGA</name>
<dbReference type="InterPro" id="IPR000668">
    <property type="entry name" value="Peptidase_C1A_C"/>
</dbReference>
<sequence>MILQKWFCRFNRDNIRATITGYVDLTAQSEEEVQMAVASVGPISVAIDASGPPFQHYKSGIYNYKYCSSTVLDHAVLTVGYGSSGVDNYWIIKNSWGTSWGMEGYFNMVRNNNNTCGIATQASFPTV</sequence>
<gene>
    <name evidence="4" type="ORF">MGAL_10B073744</name>
</gene>
<evidence type="ECO:0000313" key="5">
    <source>
        <dbReference type="Proteomes" id="UP000596742"/>
    </source>
</evidence>
<dbReference type="GO" id="GO:0006508">
    <property type="term" value="P:proteolysis"/>
    <property type="evidence" value="ECO:0007669"/>
    <property type="project" value="InterPro"/>
</dbReference>
<dbReference type="PANTHER" id="PTHR12411">
    <property type="entry name" value="CYSTEINE PROTEASE FAMILY C1-RELATED"/>
    <property type="match status" value="1"/>
</dbReference>
<dbReference type="InterPro" id="IPR013128">
    <property type="entry name" value="Peptidase_C1A"/>
</dbReference>
<proteinExistence type="inferred from homology"/>
<keyword evidence="5" id="KW-1185">Reference proteome</keyword>
<accession>A0A8B6HJF2</accession>
<organism evidence="4 5">
    <name type="scientific">Mytilus galloprovincialis</name>
    <name type="common">Mediterranean mussel</name>
    <dbReference type="NCBI Taxonomy" id="29158"/>
    <lineage>
        <taxon>Eukaryota</taxon>
        <taxon>Metazoa</taxon>
        <taxon>Spiralia</taxon>
        <taxon>Lophotrochozoa</taxon>
        <taxon>Mollusca</taxon>
        <taxon>Bivalvia</taxon>
        <taxon>Autobranchia</taxon>
        <taxon>Pteriomorphia</taxon>
        <taxon>Mytilida</taxon>
        <taxon>Mytiloidea</taxon>
        <taxon>Mytilidae</taxon>
        <taxon>Mytilinae</taxon>
        <taxon>Mytilus</taxon>
    </lineage>
</organism>
<keyword evidence="2" id="KW-1015">Disulfide bond</keyword>
<evidence type="ECO:0000313" key="4">
    <source>
        <dbReference type="EMBL" id="VDI80255.1"/>
    </source>
</evidence>
<dbReference type="PROSITE" id="PS00640">
    <property type="entry name" value="THIOL_PROTEASE_ASN"/>
    <property type="match status" value="1"/>
</dbReference>
<dbReference type="EMBL" id="UYJE01010161">
    <property type="protein sequence ID" value="VDI80255.1"/>
    <property type="molecule type" value="Genomic_DNA"/>
</dbReference>
<comment type="similarity">
    <text evidence="1">Belongs to the peptidase C1 family.</text>
</comment>
<dbReference type="SMART" id="SM00645">
    <property type="entry name" value="Pept_C1"/>
    <property type="match status" value="1"/>
</dbReference>
<dbReference type="GO" id="GO:0008234">
    <property type="term" value="F:cysteine-type peptidase activity"/>
    <property type="evidence" value="ECO:0007669"/>
    <property type="project" value="InterPro"/>
</dbReference>
<feature type="domain" description="Peptidase C1A papain C-terminal" evidence="3">
    <location>
        <begin position="1"/>
        <end position="126"/>
    </location>
</feature>
<dbReference type="Proteomes" id="UP000596742">
    <property type="component" value="Unassembled WGS sequence"/>
</dbReference>
<evidence type="ECO:0000256" key="2">
    <source>
        <dbReference type="ARBA" id="ARBA00023157"/>
    </source>
</evidence>
<dbReference type="CDD" id="cd02248">
    <property type="entry name" value="Peptidase_C1A"/>
    <property type="match status" value="1"/>
</dbReference>
<dbReference type="PROSITE" id="PS00639">
    <property type="entry name" value="THIOL_PROTEASE_HIS"/>
    <property type="match status" value="1"/>
</dbReference>
<dbReference type="InterPro" id="IPR025661">
    <property type="entry name" value="Pept_asp_AS"/>
</dbReference>
<protein>
    <recommendedName>
        <fullName evidence="3">Peptidase C1A papain C-terminal domain-containing protein</fullName>
    </recommendedName>
</protein>
<dbReference type="SUPFAM" id="SSF54001">
    <property type="entry name" value="Cysteine proteinases"/>
    <property type="match status" value="1"/>
</dbReference>